<dbReference type="FunFam" id="3.40.50.1390:FF:000002">
    <property type="entry name" value="ORF1 in transposon ISC1904"/>
    <property type="match status" value="1"/>
</dbReference>
<evidence type="ECO:0000313" key="9">
    <source>
        <dbReference type="Proteomes" id="UP000297597"/>
    </source>
</evidence>
<dbReference type="OrthoDB" id="3575335at2"/>
<gene>
    <name evidence="8" type="primary">yneB_1</name>
    <name evidence="8" type="ORF">Pmgp_01343</name>
</gene>
<dbReference type="NCBIfam" id="NF033518">
    <property type="entry name" value="transpos_IS607"/>
    <property type="match status" value="1"/>
</dbReference>
<protein>
    <submittedName>
        <fullName evidence="8">Resolvase YneB</fullName>
    </submittedName>
</protein>
<accession>A0A4Y7RT96</accession>
<evidence type="ECO:0000259" key="7">
    <source>
        <dbReference type="PROSITE" id="PS51736"/>
    </source>
</evidence>
<dbReference type="PANTHER" id="PTHR36172">
    <property type="match status" value="1"/>
</dbReference>
<evidence type="ECO:0000256" key="3">
    <source>
        <dbReference type="ARBA" id="ARBA00023172"/>
    </source>
</evidence>
<dbReference type="GO" id="GO:0000150">
    <property type="term" value="F:DNA strand exchange activity"/>
    <property type="evidence" value="ECO:0007669"/>
    <property type="project" value="InterPro"/>
</dbReference>
<dbReference type="NCBIfam" id="TIGR01766">
    <property type="entry name" value="IS200/IS605 family accessory protein TnpB-like domain"/>
    <property type="match status" value="1"/>
</dbReference>
<dbReference type="InterPro" id="IPR036162">
    <property type="entry name" value="Resolvase-like_N_sf"/>
</dbReference>
<dbReference type="SUPFAM" id="SSF53041">
    <property type="entry name" value="Resolvase-like"/>
    <property type="match status" value="1"/>
</dbReference>
<dbReference type="GO" id="GO:0003677">
    <property type="term" value="F:DNA binding"/>
    <property type="evidence" value="ECO:0007669"/>
    <property type="project" value="UniProtKB-KW"/>
</dbReference>
<dbReference type="Gene3D" id="3.40.50.1390">
    <property type="entry name" value="Resolvase, N-terminal catalytic domain"/>
    <property type="match status" value="1"/>
</dbReference>
<keyword evidence="3" id="KW-0233">DNA recombination</keyword>
<dbReference type="Proteomes" id="UP000297597">
    <property type="component" value="Unassembled WGS sequence"/>
</dbReference>
<dbReference type="PANTHER" id="PTHR36172:SF1">
    <property type="entry name" value="RESOLVASE-RELATED"/>
    <property type="match status" value="1"/>
</dbReference>
<dbReference type="InterPro" id="IPR048046">
    <property type="entry name" value="Transpos_IS607"/>
</dbReference>
<dbReference type="InterPro" id="IPR010095">
    <property type="entry name" value="Cas12f1-like_TNB"/>
</dbReference>
<evidence type="ECO:0000256" key="1">
    <source>
        <dbReference type="ARBA" id="ARBA00022908"/>
    </source>
</evidence>
<dbReference type="SUPFAM" id="SSF46955">
    <property type="entry name" value="Putative DNA-binding domain"/>
    <property type="match status" value="1"/>
</dbReference>
<dbReference type="Gene3D" id="1.10.287.2170">
    <property type="match status" value="1"/>
</dbReference>
<dbReference type="EMBL" id="QFFZ01000010">
    <property type="protein sequence ID" value="TEB11976.1"/>
    <property type="molecule type" value="Genomic_DNA"/>
</dbReference>
<evidence type="ECO:0000259" key="6">
    <source>
        <dbReference type="PROSITE" id="PS50937"/>
    </source>
</evidence>
<dbReference type="GO" id="GO:0006355">
    <property type="term" value="P:regulation of DNA-templated transcription"/>
    <property type="evidence" value="ECO:0007669"/>
    <property type="project" value="InterPro"/>
</dbReference>
<dbReference type="InterPro" id="IPR009061">
    <property type="entry name" value="DNA-bd_dom_put_sf"/>
</dbReference>
<keyword evidence="9" id="KW-1185">Reference proteome</keyword>
<feature type="active site" description="O-(5'-phospho-DNA)-serine intermediate" evidence="4 5">
    <location>
        <position position="70"/>
    </location>
</feature>
<dbReference type="PROSITE" id="PS50937">
    <property type="entry name" value="HTH_MERR_2"/>
    <property type="match status" value="1"/>
</dbReference>
<dbReference type="InterPro" id="IPR006119">
    <property type="entry name" value="Resolv_N"/>
</dbReference>
<dbReference type="SMART" id="SM00857">
    <property type="entry name" value="Resolvase"/>
    <property type="match status" value="1"/>
</dbReference>
<proteinExistence type="predicted"/>
<dbReference type="SMART" id="SM00422">
    <property type="entry name" value="HTH_MERR"/>
    <property type="match status" value="1"/>
</dbReference>
<dbReference type="Gene3D" id="1.10.1660.10">
    <property type="match status" value="1"/>
</dbReference>
<sequence length="461" mass="52521">MEKLLTTHQLAKLLNVWPETLRRWEREGKLIPLRTPGGHRRYKESQVLALIGKEITEKGANRCAVYARVSTAKQAEAGNLQRQKERLIAYAVEKGYQIKAVYTEIASGLNENRRELAKLAKTATKGEIEVIVIENKERLARFGYKYLEQYCRSCGVEIDIVELGEEKSPQEELVEDMIAIVTNRISVLIYLAHKPSQKTGLINGRNYRQMVLDYLKTGGAYQVEIIRENSRYYIHVTIEEEIPVPYIPHSGVIGVDTNPDGLGIARADCLGQFKESLWLPQGEWTYARSTRRDNLIGEAAALVVDMAKQLNCALAVEDLKFKNDKSVTAKFNRMSHSFVWSRFLQALERRAAREGVPLAKVPPPFTSIIGILKYQQQYGISNHEAAAYTIARRGLGYGKEKVPKQLIQRFIKERDAFMFLANWKQWSSIKKAAVAAVKKLTKRKVKSLVSWQHYRKQLLAG</sequence>
<evidence type="ECO:0000256" key="5">
    <source>
        <dbReference type="PROSITE-ProRule" id="PRU10137"/>
    </source>
</evidence>
<dbReference type="Pfam" id="PF00376">
    <property type="entry name" value="MerR"/>
    <property type="match status" value="1"/>
</dbReference>
<dbReference type="InterPro" id="IPR006118">
    <property type="entry name" value="Recombinase_CS"/>
</dbReference>
<dbReference type="PROSITE" id="PS00397">
    <property type="entry name" value="RECOMBINASES_1"/>
    <property type="match status" value="1"/>
</dbReference>
<name>A0A4Y7RT96_9FIRM</name>
<dbReference type="PROSITE" id="PS51736">
    <property type="entry name" value="RECOMBINASES_3"/>
    <property type="match status" value="1"/>
</dbReference>
<reference evidence="8 9" key="1">
    <citation type="journal article" date="2018" name="Environ. Microbiol.">
        <title>Novel energy conservation strategies and behaviour of Pelotomaculum schinkii driving syntrophic propionate catabolism.</title>
        <authorList>
            <person name="Hidalgo-Ahumada C.A.P."/>
            <person name="Nobu M.K."/>
            <person name="Narihiro T."/>
            <person name="Tamaki H."/>
            <person name="Liu W.T."/>
            <person name="Kamagata Y."/>
            <person name="Stams A.J.M."/>
            <person name="Imachi H."/>
            <person name="Sousa D.Z."/>
        </authorList>
    </citation>
    <scope>NUCLEOTIDE SEQUENCE [LARGE SCALE GENOMIC DNA]</scope>
    <source>
        <strain evidence="8 9">MGP</strain>
    </source>
</reference>
<evidence type="ECO:0000313" key="8">
    <source>
        <dbReference type="EMBL" id="TEB11976.1"/>
    </source>
</evidence>
<evidence type="ECO:0000256" key="4">
    <source>
        <dbReference type="PIRSR" id="PIRSR606118-50"/>
    </source>
</evidence>
<keyword evidence="2" id="KW-0238">DNA-binding</keyword>
<dbReference type="CDD" id="cd04762">
    <property type="entry name" value="HTH_MerR-trunc"/>
    <property type="match status" value="1"/>
</dbReference>
<dbReference type="RefSeq" id="WP_134213205.1">
    <property type="nucleotide sequence ID" value="NZ_QFFZ01000010.1"/>
</dbReference>
<feature type="domain" description="HTH merR-type" evidence="6">
    <location>
        <begin position="4"/>
        <end position="50"/>
    </location>
</feature>
<comment type="caution">
    <text evidence="8">The sequence shown here is derived from an EMBL/GenBank/DDBJ whole genome shotgun (WGS) entry which is preliminary data.</text>
</comment>
<dbReference type="GO" id="GO:0015074">
    <property type="term" value="P:DNA integration"/>
    <property type="evidence" value="ECO:0007669"/>
    <property type="project" value="UniProtKB-KW"/>
</dbReference>
<organism evidence="8 9">
    <name type="scientific">Pelotomaculum propionicicum</name>
    <dbReference type="NCBI Taxonomy" id="258475"/>
    <lineage>
        <taxon>Bacteria</taxon>
        <taxon>Bacillati</taxon>
        <taxon>Bacillota</taxon>
        <taxon>Clostridia</taxon>
        <taxon>Eubacteriales</taxon>
        <taxon>Desulfotomaculaceae</taxon>
        <taxon>Pelotomaculum</taxon>
    </lineage>
</organism>
<keyword evidence="1" id="KW-0229">DNA integration</keyword>
<evidence type="ECO:0000256" key="2">
    <source>
        <dbReference type="ARBA" id="ARBA00023125"/>
    </source>
</evidence>
<dbReference type="AlphaFoldDB" id="A0A4Y7RT96"/>
<dbReference type="InterPro" id="IPR051491">
    <property type="entry name" value="Recombinase/Transposase-rel"/>
</dbReference>
<feature type="domain" description="Resolvase/invertase-type recombinase catalytic" evidence="7">
    <location>
        <begin position="62"/>
        <end position="208"/>
    </location>
</feature>
<dbReference type="Pfam" id="PF00239">
    <property type="entry name" value="Resolvase"/>
    <property type="match status" value="1"/>
</dbReference>
<dbReference type="InterPro" id="IPR000551">
    <property type="entry name" value="MerR-type_HTH_dom"/>
</dbReference>